<comment type="similarity">
    <text evidence="7">Belongs to the binding-protein-dependent transport system permease family.</text>
</comment>
<accession>A0A9D1AMR8</accession>
<keyword evidence="2 7" id="KW-0813">Transport</keyword>
<dbReference type="PANTHER" id="PTHR43744">
    <property type="entry name" value="ABC TRANSPORTER PERMEASE PROTEIN MG189-RELATED-RELATED"/>
    <property type="match status" value="1"/>
</dbReference>
<evidence type="ECO:0000256" key="5">
    <source>
        <dbReference type="ARBA" id="ARBA00022989"/>
    </source>
</evidence>
<evidence type="ECO:0000256" key="6">
    <source>
        <dbReference type="ARBA" id="ARBA00023136"/>
    </source>
</evidence>
<reference evidence="9" key="1">
    <citation type="submission" date="2020-10" db="EMBL/GenBank/DDBJ databases">
        <authorList>
            <person name="Gilroy R."/>
        </authorList>
    </citation>
    <scope>NUCLEOTIDE SEQUENCE</scope>
    <source>
        <strain evidence="9">ChiSxjej1B13-7958</strain>
    </source>
</reference>
<reference evidence="9" key="2">
    <citation type="journal article" date="2021" name="PeerJ">
        <title>Extensive microbial diversity within the chicken gut microbiome revealed by metagenomics and culture.</title>
        <authorList>
            <person name="Gilroy R."/>
            <person name="Ravi A."/>
            <person name="Getino M."/>
            <person name="Pursley I."/>
            <person name="Horton D.L."/>
            <person name="Alikhan N.F."/>
            <person name="Baker D."/>
            <person name="Gharbi K."/>
            <person name="Hall N."/>
            <person name="Watson M."/>
            <person name="Adriaenssens E.M."/>
            <person name="Foster-Nyarko E."/>
            <person name="Jarju S."/>
            <person name="Secka A."/>
            <person name="Antonio M."/>
            <person name="Oren A."/>
            <person name="Chaudhuri R.R."/>
            <person name="La Ragione R."/>
            <person name="Hildebrand F."/>
            <person name="Pallen M.J."/>
        </authorList>
    </citation>
    <scope>NUCLEOTIDE SEQUENCE</scope>
    <source>
        <strain evidence="9">ChiSxjej1B13-7958</strain>
    </source>
</reference>
<dbReference type="PROSITE" id="PS50928">
    <property type="entry name" value="ABC_TM1"/>
    <property type="match status" value="1"/>
</dbReference>
<feature type="transmembrane region" description="Helical" evidence="7">
    <location>
        <begin position="143"/>
        <end position="164"/>
    </location>
</feature>
<dbReference type="InterPro" id="IPR035906">
    <property type="entry name" value="MetI-like_sf"/>
</dbReference>
<dbReference type="PANTHER" id="PTHR43744:SF9">
    <property type="entry name" value="POLYGALACTURONAN_RHAMNOGALACTURONAN TRANSPORT SYSTEM PERMEASE PROTEIN YTCP"/>
    <property type="match status" value="1"/>
</dbReference>
<keyword evidence="3" id="KW-1003">Cell membrane</keyword>
<dbReference type="GO" id="GO:0055085">
    <property type="term" value="P:transmembrane transport"/>
    <property type="evidence" value="ECO:0007669"/>
    <property type="project" value="InterPro"/>
</dbReference>
<sequence>MVKKVTVGTKICQALIWLVVILMTLSCLLPLVNMVAISLSSSNAVASNQVGLLPVEPTVSTYQKLLNDTQFWASFWISVQRVVLGLIINMFFVITMAYPLSKSRLRFPAREVYIKIVIFAMLFSGGIIPLFMVVSQLKMINTIWALVLPSAVPVFNVILMVNFFKGVPVSLDEAASIDGASPLTILIKIYLPVSLPALATVALFSIVYHWNDYFSGLLYMNKATLYPLPTYIQQLTVDITQVTDAEQLKQLATMSNRAFNATKIVVSTIPLLLIYPFLQKYFVSGIVIGAVKE</sequence>
<comment type="caution">
    <text evidence="9">The sequence shown here is derived from an EMBL/GenBank/DDBJ whole genome shotgun (WGS) entry which is preliminary data.</text>
</comment>
<dbReference type="Pfam" id="PF00528">
    <property type="entry name" value="BPD_transp_1"/>
    <property type="match status" value="1"/>
</dbReference>
<evidence type="ECO:0000256" key="7">
    <source>
        <dbReference type="RuleBase" id="RU363032"/>
    </source>
</evidence>
<feature type="transmembrane region" description="Helical" evidence="7">
    <location>
        <begin position="185"/>
        <end position="210"/>
    </location>
</feature>
<feature type="transmembrane region" description="Helical" evidence="7">
    <location>
        <begin position="71"/>
        <end position="100"/>
    </location>
</feature>
<keyword evidence="5 7" id="KW-1133">Transmembrane helix</keyword>
<evidence type="ECO:0000313" key="9">
    <source>
        <dbReference type="EMBL" id="HIR47259.1"/>
    </source>
</evidence>
<dbReference type="PROSITE" id="PS51257">
    <property type="entry name" value="PROKAR_LIPOPROTEIN"/>
    <property type="match status" value="1"/>
</dbReference>
<evidence type="ECO:0000313" key="10">
    <source>
        <dbReference type="Proteomes" id="UP000824242"/>
    </source>
</evidence>
<protein>
    <submittedName>
        <fullName evidence="9">Carbohydrate ABC transporter permease</fullName>
    </submittedName>
</protein>
<evidence type="ECO:0000256" key="4">
    <source>
        <dbReference type="ARBA" id="ARBA00022692"/>
    </source>
</evidence>
<dbReference type="GO" id="GO:0005886">
    <property type="term" value="C:plasma membrane"/>
    <property type="evidence" value="ECO:0007669"/>
    <property type="project" value="UniProtKB-SubCell"/>
</dbReference>
<feature type="domain" description="ABC transmembrane type-1" evidence="8">
    <location>
        <begin position="71"/>
        <end position="275"/>
    </location>
</feature>
<dbReference type="SUPFAM" id="SSF161098">
    <property type="entry name" value="MetI-like"/>
    <property type="match status" value="1"/>
</dbReference>
<dbReference type="AlphaFoldDB" id="A0A9D1AMR8"/>
<dbReference type="InterPro" id="IPR000515">
    <property type="entry name" value="MetI-like"/>
</dbReference>
<dbReference type="EMBL" id="DVGZ01000065">
    <property type="protein sequence ID" value="HIR47259.1"/>
    <property type="molecule type" value="Genomic_DNA"/>
</dbReference>
<feature type="transmembrane region" description="Helical" evidence="7">
    <location>
        <begin position="112"/>
        <end position="137"/>
    </location>
</feature>
<evidence type="ECO:0000256" key="2">
    <source>
        <dbReference type="ARBA" id="ARBA00022448"/>
    </source>
</evidence>
<dbReference type="Gene3D" id="1.10.3720.10">
    <property type="entry name" value="MetI-like"/>
    <property type="match status" value="1"/>
</dbReference>
<gene>
    <name evidence="9" type="ORF">IAB89_06315</name>
</gene>
<keyword evidence="6 7" id="KW-0472">Membrane</keyword>
<dbReference type="Proteomes" id="UP000824242">
    <property type="component" value="Unassembled WGS sequence"/>
</dbReference>
<keyword evidence="4 7" id="KW-0812">Transmembrane</keyword>
<dbReference type="CDD" id="cd06261">
    <property type="entry name" value="TM_PBP2"/>
    <property type="match status" value="1"/>
</dbReference>
<evidence type="ECO:0000256" key="1">
    <source>
        <dbReference type="ARBA" id="ARBA00004651"/>
    </source>
</evidence>
<organism evidence="9 10">
    <name type="scientific">Candidatus Caccousia avicola</name>
    <dbReference type="NCBI Taxonomy" id="2840721"/>
    <lineage>
        <taxon>Bacteria</taxon>
        <taxon>Bacillati</taxon>
        <taxon>Bacillota</taxon>
        <taxon>Clostridia</taxon>
        <taxon>Eubacteriales</taxon>
        <taxon>Oscillospiraceae</taxon>
        <taxon>Oscillospiraceae incertae sedis</taxon>
        <taxon>Candidatus Caccousia</taxon>
    </lineage>
</organism>
<evidence type="ECO:0000256" key="3">
    <source>
        <dbReference type="ARBA" id="ARBA00022475"/>
    </source>
</evidence>
<comment type="subcellular location">
    <subcellularLocation>
        <location evidence="1 7">Cell membrane</location>
        <topology evidence="1 7">Multi-pass membrane protein</topology>
    </subcellularLocation>
</comment>
<proteinExistence type="inferred from homology"/>
<evidence type="ECO:0000259" key="8">
    <source>
        <dbReference type="PROSITE" id="PS50928"/>
    </source>
</evidence>
<name>A0A9D1AMR8_9FIRM</name>